<dbReference type="Pfam" id="PF23561">
    <property type="entry name" value="zf-C2H2_15"/>
    <property type="match status" value="1"/>
</dbReference>
<dbReference type="SMART" id="SM00355">
    <property type="entry name" value="ZnF_C2H2"/>
    <property type="match status" value="5"/>
</dbReference>
<evidence type="ECO:0000256" key="4">
    <source>
        <dbReference type="ARBA" id="ARBA00022771"/>
    </source>
</evidence>
<dbReference type="FunFam" id="3.30.160.60:FF:001049">
    <property type="entry name" value="zinc finger protein 319"/>
    <property type="match status" value="1"/>
</dbReference>
<dbReference type="OrthoDB" id="5968217at2759"/>
<keyword evidence="2" id="KW-0479">Metal-binding</keyword>
<dbReference type="PROSITE" id="PS50157">
    <property type="entry name" value="ZINC_FINGER_C2H2_2"/>
    <property type="match status" value="4"/>
</dbReference>
<dbReference type="Pfam" id="PF00096">
    <property type="entry name" value="zf-C2H2"/>
    <property type="match status" value="3"/>
</dbReference>
<dbReference type="GO" id="GO:0005634">
    <property type="term" value="C:nucleus"/>
    <property type="evidence" value="ECO:0000318"/>
    <property type="project" value="GO_Central"/>
</dbReference>
<dbReference type="InterPro" id="IPR036236">
    <property type="entry name" value="Znf_C2H2_sf"/>
</dbReference>
<dbReference type="PROSITE" id="PS00028">
    <property type="entry name" value="ZINC_FINGER_C2H2_1"/>
    <property type="match status" value="3"/>
</dbReference>
<keyword evidence="6" id="KW-0238">DNA-binding</keyword>
<dbReference type="EnsemblMetazoa" id="PPA29879.1">
    <property type="protein sequence ID" value="PPA29879.1"/>
    <property type="gene ID" value="WBGene00202748"/>
</dbReference>
<protein>
    <submittedName>
        <fullName evidence="8">Ref-2</fullName>
    </submittedName>
</protein>
<dbReference type="GO" id="GO:0008270">
    <property type="term" value="F:zinc ion binding"/>
    <property type="evidence" value="ECO:0007669"/>
    <property type="project" value="UniProtKB-KW"/>
</dbReference>
<reference evidence="8" key="2">
    <citation type="submission" date="2022-06" db="UniProtKB">
        <authorList>
            <consortium name="EnsemblMetazoa"/>
        </authorList>
    </citation>
    <scope>IDENTIFICATION</scope>
    <source>
        <strain evidence="8">PS312</strain>
    </source>
</reference>
<dbReference type="GO" id="GO:0002119">
    <property type="term" value="P:nematode larval development"/>
    <property type="evidence" value="ECO:0007669"/>
    <property type="project" value="EnsemblMetazoa"/>
</dbReference>
<evidence type="ECO:0000256" key="5">
    <source>
        <dbReference type="ARBA" id="ARBA00022833"/>
    </source>
</evidence>
<keyword evidence="3" id="KW-0677">Repeat</keyword>
<keyword evidence="7" id="KW-0539">Nucleus</keyword>
<dbReference type="GO" id="GO:0051302">
    <property type="term" value="P:regulation of cell division"/>
    <property type="evidence" value="ECO:0007669"/>
    <property type="project" value="EnsemblMetazoa"/>
</dbReference>
<dbReference type="GO" id="GO:0000978">
    <property type="term" value="F:RNA polymerase II cis-regulatory region sequence-specific DNA binding"/>
    <property type="evidence" value="ECO:0000318"/>
    <property type="project" value="GO_Central"/>
</dbReference>
<dbReference type="GO" id="GO:0048665">
    <property type="term" value="P:neuron fate specification"/>
    <property type="evidence" value="ECO:0007669"/>
    <property type="project" value="EnsemblMetazoa"/>
</dbReference>
<evidence type="ECO:0000313" key="9">
    <source>
        <dbReference type="Proteomes" id="UP000005239"/>
    </source>
</evidence>
<accession>A0A2A6BF68</accession>
<dbReference type="GO" id="GO:0009952">
    <property type="term" value="P:anterior/posterior pattern specification"/>
    <property type="evidence" value="ECO:0007669"/>
    <property type="project" value="EnsemblMetazoa"/>
</dbReference>
<evidence type="ECO:0000256" key="3">
    <source>
        <dbReference type="ARBA" id="ARBA00022737"/>
    </source>
</evidence>
<evidence type="ECO:0000313" key="8">
    <source>
        <dbReference type="EnsemblMetazoa" id="PPA29879.1"/>
    </source>
</evidence>
<dbReference type="GO" id="GO:0061629">
    <property type="term" value="F:RNA polymerase II-specific DNA-binding transcription factor binding"/>
    <property type="evidence" value="ECO:0007669"/>
    <property type="project" value="EnsemblMetazoa"/>
</dbReference>
<dbReference type="PANTHER" id="PTHR45718">
    <property type="entry name" value="TRANSCRIPTIONAL ACTIVATOR CUBITUS INTERRUPTUS"/>
    <property type="match status" value="1"/>
</dbReference>
<dbReference type="InterPro" id="IPR043359">
    <property type="entry name" value="GLI-like"/>
</dbReference>
<organism evidence="8 9">
    <name type="scientific">Pristionchus pacificus</name>
    <name type="common">Parasitic nematode worm</name>
    <dbReference type="NCBI Taxonomy" id="54126"/>
    <lineage>
        <taxon>Eukaryota</taxon>
        <taxon>Metazoa</taxon>
        <taxon>Ecdysozoa</taxon>
        <taxon>Nematoda</taxon>
        <taxon>Chromadorea</taxon>
        <taxon>Rhabditida</taxon>
        <taxon>Rhabditina</taxon>
        <taxon>Diplogasteromorpha</taxon>
        <taxon>Diplogasteroidea</taxon>
        <taxon>Neodiplogasteridae</taxon>
        <taxon>Pristionchus</taxon>
    </lineage>
</organism>
<accession>A0A8R1UHP6</accession>
<dbReference type="InterPro" id="IPR013087">
    <property type="entry name" value="Znf_C2H2_type"/>
</dbReference>
<sequence>MTSQLSHPMESSIYSLQQLSYPPSSSQSYPILPHPSFPSEYPYYPSYDIPHGSRFPHPSTVHYGTIMPAPPPFRWGNGSPEGVAKDEFRRCGWIEGDKECGMMFSSHAEISAHLSQIHLSTNDSMLHVCEWNGCDRRGKSFKAKYKLVNHLRVHTKEQPFQCPECRKRFSRSENLKIHQRIHTGEKPFKCEKCEKTFANSSDRKKHQHVHSTDKPYSCRAPGCNKTYTHPSSLRKHLKVSGHLEAHEKAMMCGGKMSPDDLNESTDSGHGSPPDYQPFHPSPPCDKNENEIPRLSSLPHQLIPNPYQILPPDFSKLNHNMPMPFHPVDWPHTESTY</sequence>
<proteinExistence type="predicted"/>
<reference evidence="9" key="1">
    <citation type="journal article" date="2008" name="Nat. Genet.">
        <title>The Pristionchus pacificus genome provides a unique perspective on nematode lifestyle and parasitism.</title>
        <authorList>
            <person name="Dieterich C."/>
            <person name="Clifton S.W."/>
            <person name="Schuster L.N."/>
            <person name="Chinwalla A."/>
            <person name="Delehaunty K."/>
            <person name="Dinkelacker I."/>
            <person name="Fulton L."/>
            <person name="Fulton R."/>
            <person name="Godfrey J."/>
            <person name="Minx P."/>
            <person name="Mitreva M."/>
            <person name="Roeseler W."/>
            <person name="Tian H."/>
            <person name="Witte H."/>
            <person name="Yang S.P."/>
            <person name="Wilson R.K."/>
            <person name="Sommer R.J."/>
        </authorList>
    </citation>
    <scope>NUCLEOTIDE SEQUENCE [LARGE SCALE GENOMIC DNA]</scope>
    <source>
        <strain evidence="9">PS312</strain>
    </source>
</reference>
<comment type="subcellular location">
    <subcellularLocation>
        <location evidence="1">Nucleus</location>
    </subcellularLocation>
</comment>
<dbReference type="PANTHER" id="PTHR45718:SF4">
    <property type="entry name" value="TRANSCRIPTIONAL ACTIVATOR CUBITUS INTERRUPTUS"/>
    <property type="match status" value="1"/>
</dbReference>
<name>A0A2A6BF68_PRIPA</name>
<dbReference type="FunFam" id="3.30.160.60:FF:000031">
    <property type="entry name" value="GLI family zinc finger 3"/>
    <property type="match status" value="1"/>
</dbReference>
<dbReference type="SUPFAM" id="SSF57667">
    <property type="entry name" value="beta-beta-alpha zinc fingers"/>
    <property type="match status" value="2"/>
</dbReference>
<dbReference type="GO" id="GO:0000981">
    <property type="term" value="F:DNA-binding transcription factor activity, RNA polymerase II-specific"/>
    <property type="evidence" value="ECO:0000318"/>
    <property type="project" value="GO_Central"/>
</dbReference>
<keyword evidence="9" id="KW-1185">Reference proteome</keyword>
<evidence type="ECO:0000256" key="7">
    <source>
        <dbReference type="ARBA" id="ARBA00023242"/>
    </source>
</evidence>
<dbReference type="InterPro" id="IPR056436">
    <property type="entry name" value="Znf-C2H2_ZIC1-5/GLI1-3-like"/>
</dbReference>
<gene>
    <name evidence="8" type="primary">WBGene00202748</name>
</gene>
<dbReference type="FunFam" id="3.30.160.60:FF:000104">
    <property type="entry name" value="Transcriptional repressor protein YY1"/>
    <property type="match status" value="1"/>
</dbReference>
<dbReference type="Proteomes" id="UP000005239">
    <property type="component" value="Unassembled WGS sequence"/>
</dbReference>
<dbReference type="GO" id="GO:0000122">
    <property type="term" value="P:negative regulation of transcription by RNA polymerase II"/>
    <property type="evidence" value="ECO:0000318"/>
    <property type="project" value="GO_Central"/>
</dbReference>
<dbReference type="GO" id="GO:0007417">
    <property type="term" value="P:central nervous system development"/>
    <property type="evidence" value="ECO:0000318"/>
    <property type="project" value="GO_Central"/>
</dbReference>
<evidence type="ECO:0000256" key="6">
    <source>
        <dbReference type="ARBA" id="ARBA00023125"/>
    </source>
</evidence>
<dbReference type="Gene3D" id="3.30.160.60">
    <property type="entry name" value="Classic Zinc Finger"/>
    <property type="match status" value="4"/>
</dbReference>
<dbReference type="AlphaFoldDB" id="A0A2A6BF68"/>
<evidence type="ECO:0000256" key="2">
    <source>
        <dbReference type="ARBA" id="ARBA00022723"/>
    </source>
</evidence>
<keyword evidence="4" id="KW-0863">Zinc-finger</keyword>
<evidence type="ECO:0000256" key="1">
    <source>
        <dbReference type="ARBA" id="ARBA00004123"/>
    </source>
</evidence>
<dbReference type="GO" id="GO:0045944">
    <property type="term" value="P:positive regulation of transcription by RNA polymerase II"/>
    <property type="evidence" value="ECO:0000318"/>
    <property type="project" value="GO_Central"/>
</dbReference>
<keyword evidence="5" id="KW-0862">Zinc</keyword>